<dbReference type="OrthoDB" id="6624668at2759"/>
<comment type="caution">
    <text evidence="1">The sequence shown here is derived from an EMBL/GenBank/DDBJ whole genome shotgun (WGS) entry which is preliminary data.</text>
</comment>
<accession>A0A6A4K9J9</accession>
<organism evidence="1 2">
    <name type="scientific">Apolygus lucorum</name>
    <name type="common">Small green plant bug</name>
    <name type="synonym">Lygocoris lucorum</name>
    <dbReference type="NCBI Taxonomy" id="248454"/>
    <lineage>
        <taxon>Eukaryota</taxon>
        <taxon>Metazoa</taxon>
        <taxon>Ecdysozoa</taxon>
        <taxon>Arthropoda</taxon>
        <taxon>Hexapoda</taxon>
        <taxon>Insecta</taxon>
        <taxon>Pterygota</taxon>
        <taxon>Neoptera</taxon>
        <taxon>Paraneoptera</taxon>
        <taxon>Hemiptera</taxon>
        <taxon>Heteroptera</taxon>
        <taxon>Panheteroptera</taxon>
        <taxon>Cimicomorpha</taxon>
        <taxon>Miridae</taxon>
        <taxon>Mirini</taxon>
        <taxon>Apolygus</taxon>
    </lineage>
</organism>
<evidence type="ECO:0000313" key="2">
    <source>
        <dbReference type="Proteomes" id="UP000466442"/>
    </source>
</evidence>
<sequence>MSKKEMTLVEAPGTSMPQEPKPTIEVESQEIPSPRSKMKSEPKGGKSRSVSVWTMTQAGRRSGGAMFKGRFCCCFALQAGVCMYSSMGFVLMICVFMTNITGEIHELDHGYEWIAFPILYIYVLAMLAGYGLTYFGTVKPSLKWLRIGNWLVLVFSVYWMIISCLSFVDVPNIIRSVCIDRRCPETQWLVKTYFRTYGDDCELGEDPLVEDEGNQTEEVYVDKDMGRSEDDNESLGETLPEHLEHNQDMKVEHISDSVKINKTKNSQPNLNHNRSSSDVNRQSGLEGLDLIRFESRLIGCAMNTKLYRTLSILAMLYWAGFVINGIVGGFLLIRKIRRATITGEVNHELTHIGFAQERQERMSRNYISAPVT</sequence>
<reference evidence="1" key="1">
    <citation type="journal article" date="2021" name="Mol. Ecol. Resour.">
        <title>Apolygus lucorum genome provides insights into omnivorousness and mesophyll feeding.</title>
        <authorList>
            <person name="Liu Y."/>
            <person name="Liu H."/>
            <person name="Wang H."/>
            <person name="Huang T."/>
            <person name="Liu B."/>
            <person name="Yang B."/>
            <person name="Yin L."/>
            <person name="Li B."/>
            <person name="Zhang Y."/>
            <person name="Zhang S."/>
            <person name="Jiang F."/>
            <person name="Zhang X."/>
            <person name="Ren Y."/>
            <person name="Wang B."/>
            <person name="Wang S."/>
            <person name="Lu Y."/>
            <person name="Wu K."/>
            <person name="Fan W."/>
            <person name="Wang G."/>
        </authorList>
    </citation>
    <scope>NUCLEOTIDE SEQUENCE</scope>
    <source>
        <strain evidence="1">12Hb</strain>
    </source>
</reference>
<proteinExistence type="predicted"/>
<dbReference type="Proteomes" id="UP000466442">
    <property type="component" value="Linkage Group LG5"/>
</dbReference>
<protein>
    <submittedName>
        <fullName evidence="1">Uncharacterized protein</fullName>
    </submittedName>
</protein>
<name>A0A6A4K9J9_APOLU</name>
<evidence type="ECO:0000313" key="1">
    <source>
        <dbReference type="EMBL" id="KAF6210319.1"/>
    </source>
</evidence>
<gene>
    <name evidence="1" type="ORF">GE061_013423</name>
</gene>
<dbReference type="EMBL" id="WIXP02000005">
    <property type="protein sequence ID" value="KAF6210319.1"/>
    <property type="molecule type" value="Genomic_DNA"/>
</dbReference>
<dbReference type="AlphaFoldDB" id="A0A6A4K9J9"/>
<keyword evidence="2" id="KW-1185">Reference proteome</keyword>